<dbReference type="GO" id="GO:0005634">
    <property type="term" value="C:nucleus"/>
    <property type="evidence" value="ECO:0007669"/>
    <property type="project" value="TreeGrafter"/>
</dbReference>
<evidence type="ECO:0000256" key="2">
    <source>
        <dbReference type="ARBA" id="ARBA00023163"/>
    </source>
</evidence>
<evidence type="ECO:0000256" key="5">
    <source>
        <dbReference type="SAM" id="SignalP"/>
    </source>
</evidence>
<keyword evidence="5" id="KW-0732">Signal</keyword>
<keyword evidence="1" id="KW-0805">Transcription regulation</keyword>
<dbReference type="OrthoDB" id="4064873at2759"/>
<dbReference type="EMBL" id="LJZO01000012">
    <property type="protein sequence ID" value="ROV98951.1"/>
    <property type="molecule type" value="Genomic_DNA"/>
</dbReference>
<dbReference type="PANTHER" id="PTHR47424:SF9">
    <property type="entry name" value="TAH-2"/>
    <property type="match status" value="1"/>
</dbReference>
<dbReference type="GO" id="GO:0008270">
    <property type="term" value="F:zinc ion binding"/>
    <property type="evidence" value="ECO:0007669"/>
    <property type="project" value="InterPro"/>
</dbReference>
<keyword evidence="2" id="KW-0804">Transcription</keyword>
<dbReference type="SMART" id="SM00906">
    <property type="entry name" value="Fungal_trans"/>
    <property type="match status" value="1"/>
</dbReference>
<dbReference type="CDD" id="cd12148">
    <property type="entry name" value="fungal_TF_MHR"/>
    <property type="match status" value="1"/>
</dbReference>
<evidence type="ECO:0000256" key="1">
    <source>
        <dbReference type="ARBA" id="ARBA00023015"/>
    </source>
</evidence>
<feature type="compositionally biased region" description="Basic and acidic residues" evidence="4">
    <location>
        <begin position="137"/>
        <end position="147"/>
    </location>
</feature>
<dbReference type="AlphaFoldDB" id="A0A423W6Q9"/>
<feature type="domain" description="Xylanolytic transcriptional activator regulatory" evidence="6">
    <location>
        <begin position="358"/>
        <end position="432"/>
    </location>
</feature>
<evidence type="ECO:0000256" key="4">
    <source>
        <dbReference type="SAM" id="MobiDB-lite"/>
    </source>
</evidence>
<gene>
    <name evidence="7" type="ORF">VSDG_03697</name>
</gene>
<feature type="compositionally biased region" description="Basic and acidic residues" evidence="4">
    <location>
        <begin position="86"/>
        <end position="96"/>
    </location>
</feature>
<sequence>MYMYYIKIRRPTILLLLFWVILSFASSLTCNGLKPCNTCTKRNLVCDYLNSQGHGHSSSNGGQNTIVVSSSSPSKRRRSTPDTIESAERPDSKRANSGDTQTALASSHQASDTATESSRLLGLATPVPPPPSIHSQPAREPEFESHSRQSTTSGGDEVAEVYTETRMLQDPTGRLLYLGDSSTLSFLQFIRMIVESVDGPSQFTMDPSRYRLMELTSALPPDTRSSLLLPDRRTADILIKSYLINTNSLIEVFDRKAFMRQLNVCFENPLAAEPTFLCLLYLVFAIGLVLATPPPGSEEETIVRKLQTGQADRAEVFFRNAKCLCDPTSGFEDADFWSVQALLLMSVYMLARTKRNAAYAYHGMAVRSGYALGLHRQETMVIFPISDRVVRRNVWRSLYVLDRFLAASLGRPTSISEEDCSAEALVTPERYVGQEKYLVDTNTDPSSSGGLNAAVRSCQVIGIILKKVYAQRKISTRLAQDISDQCKDGPQKYFCGLHWQQVLDKTIDPAHGMAVLHVNLLYCHAVILLTRPFFLFLLNRMQQQRLGVPRPVIRPGSKMEKFSEACVNASYHTVALVHMGYMGKYLPQRNPFIIHFLFAAALIVQSSEFGSLHQHPGYADTYQKAIAVLSYCAKTDPQASRVVYIMSTFHMMIVARAPATSSLRDPSSIPTTPPGFLSIENPDPMANFFLSSTTPPAARNPTPGTTFTPAAPSQPRQQQQQTTAAADLEGGGMVPSAVTPITSAGGDLLSEAEWFHFDTLWENWAGAAAAAAGGGAAGAGAAGGGGAGGGPGASSAMAAPSLFSDTALGAFGGVGPGGQAFPPSPMPDAQGGVGSVGNVPLYPMMRFSE</sequence>
<keyword evidence="3" id="KW-0539">Nucleus</keyword>
<evidence type="ECO:0000313" key="7">
    <source>
        <dbReference type="EMBL" id="ROV98951.1"/>
    </source>
</evidence>
<evidence type="ECO:0000256" key="3">
    <source>
        <dbReference type="ARBA" id="ARBA00023242"/>
    </source>
</evidence>
<feature type="region of interest" description="Disordered" evidence="4">
    <location>
        <begin position="775"/>
        <end position="794"/>
    </location>
</feature>
<dbReference type="InterPro" id="IPR051127">
    <property type="entry name" value="Fungal_SecMet_Regulators"/>
</dbReference>
<feature type="compositionally biased region" description="Low complexity" evidence="4">
    <location>
        <begin position="701"/>
        <end position="726"/>
    </location>
</feature>
<proteinExistence type="predicted"/>
<protein>
    <recommendedName>
        <fullName evidence="6">Xylanolytic transcriptional activator regulatory domain-containing protein</fullName>
    </recommendedName>
</protein>
<dbReference type="GO" id="GO:0006351">
    <property type="term" value="P:DNA-templated transcription"/>
    <property type="evidence" value="ECO:0007669"/>
    <property type="project" value="InterPro"/>
</dbReference>
<reference evidence="7 8" key="1">
    <citation type="submission" date="2015-09" db="EMBL/GenBank/DDBJ databases">
        <title>Host preference determinants of Valsa canker pathogens revealed by comparative genomics.</title>
        <authorList>
            <person name="Yin Z."/>
            <person name="Huang L."/>
        </authorList>
    </citation>
    <scope>NUCLEOTIDE SEQUENCE [LARGE SCALE GENOMIC DNA]</scope>
    <source>
        <strain evidence="7 8">YSFL</strain>
    </source>
</reference>
<accession>A0A423W6Q9</accession>
<name>A0A423W6Q9_CYTCH</name>
<keyword evidence="8" id="KW-1185">Reference proteome</keyword>
<dbReference type="Proteomes" id="UP000284375">
    <property type="component" value="Unassembled WGS sequence"/>
</dbReference>
<organism evidence="7 8">
    <name type="scientific">Cytospora chrysosperma</name>
    <name type="common">Cytospora canker fungus</name>
    <name type="synonym">Sphaeria chrysosperma</name>
    <dbReference type="NCBI Taxonomy" id="252740"/>
    <lineage>
        <taxon>Eukaryota</taxon>
        <taxon>Fungi</taxon>
        <taxon>Dikarya</taxon>
        <taxon>Ascomycota</taxon>
        <taxon>Pezizomycotina</taxon>
        <taxon>Sordariomycetes</taxon>
        <taxon>Sordariomycetidae</taxon>
        <taxon>Diaporthales</taxon>
        <taxon>Cytosporaceae</taxon>
        <taxon>Cytospora</taxon>
    </lineage>
</organism>
<feature type="compositionally biased region" description="Low complexity" evidence="4">
    <location>
        <begin position="53"/>
        <end position="73"/>
    </location>
</feature>
<dbReference type="PANTHER" id="PTHR47424">
    <property type="entry name" value="REGULATORY PROTEIN GAL4"/>
    <property type="match status" value="1"/>
</dbReference>
<dbReference type="InterPro" id="IPR007219">
    <property type="entry name" value="XnlR_reg_dom"/>
</dbReference>
<dbReference type="GO" id="GO:0000978">
    <property type="term" value="F:RNA polymerase II cis-regulatory region sequence-specific DNA binding"/>
    <property type="evidence" value="ECO:0007669"/>
    <property type="project" value="TreeGrafter"/>
</dbReference>
<evidence type="ECO:0000313" key="8">
    <source>
        <dbReference type="Proteomes" id="UP000284375"/>
    </source>
</evidence>
<evidence type="ECO:0000259" key="6">
    <source>
        <dbReference type="SMART" id="SM00906"/>
    </source>
</evidence>
<comment type="caution">
    <text evidence="7">The sequence shown here is derived from an EMBL/GenBank/DDBJ whole genome shotgun (WGS) entry which is preliminary data.</text>
</comment>
<feature type="chain" id="PRO_5019071105" description="Xylanolytic transcriptional activator regulatory domain-containing protein" evidence="5">
    <location>
        <begin position="28"/>
        <end position="849"/>
    </location>
</feature>
<feature type="region of interest" description="Disordered" evidence="4">
    <location>
        <begin position="53"/>
        <end position="156"/>
    </location>
</feature>
<dbReference type="Pfam" id="PF04082">
    <property type="entry name" value="Fungal_trans"/>
    <property type="match status" value="1"/>
</dbReference>
<feature type="compositionally biased region" description="Polar residues" evidence="4">
    <location>
        <begin position="97"/>
        <end position="118"/>
    </location>
</feature>
<dbReference type="STRING" id="252740.A0A423W6Q9"/>
<feature type="compositionally biased region" description="Gly residues" evidence="4">
    <location>
        <begin position="775"/>
        <end position="792"/>
    </location>
</feature>
<feature type="region of interest" description="Disordered" evidence="4">
    <location>
        <begin position="692"/>
        <end position="739"/>
    </location>
</feature>
<dbReference type="GO" id="GO:0000981">
    <property type="term" value="F:DNA-binding transcription factor activity, RNA polymerase II-specific"/>
    <property type="evidence" value="ECO:0007669"/>
    <property type="project" value="TreeGrafter"/>
</dbReference>
<feature type="signal peptide" evidence="5">
    <location>
        <begin position="1"/>
        <end position="27"/>
    </location>
</feature>
<dbReference type="GO" id="GO:0000435">
    <property type="term" value="P:positive regulation of transcription from RNA polymerase II promoter by galactose"/>
    <property type="evidence" value="ECO:0007669"/>
    <property type="project" value="TreeGrafter"/>
</dbReference>